<comment type="caution">
    <text evidence="2">The sequence shown here is derived from an EMBL/GenBank/DDBJ whole genome shotgun (WGS) entry which is preliminary data.</text>
</comment>
<dbReference type="PATRIC" id="fig|1187852.3.peg.6910"/>
<dbReference type="InterPro" id="IPR053176">
    <property type="entry name" value="T6SS_TssE1-like"/>
</dbReference>
<protein>
    <recommendedName>
        <fullName evidence="1">IraD/Gp25-like domain-containing protein</fullName>
    </recommendedName>
</protein>
<keyword evidence="3" id="KW-1185">Reference proteome</keyword>
<dbReference type="Gene3D" id="3.10.450.40">
    <property type="match status" value="1"/>
</dbReference>
<sequence>MRLQPSLLDRLIDDEPQRVVDPPRSRAEELRRVREGFRRDLEALLNTRRLPTSPPPGLDLVREALPHYGVEDFVGAPLATPEQRAALAKALETTIQAFEPRFRAVTVTVLKGRDPLERLLRIRIEAAVHVSPDPAQAPEPVTFETALDPAIRSFSVESRHDG</sequence>
<dbReference type="OrthoDB" id="119583at2"/>
<organism evidence="2 3">
    <name type="scientific">Methylobacterium tarhaniae</name>
    <dbReference type="NCBI Taxonomy" id="1187852"/>
    <lineage>
        <taxon>Bacteria</taxon>
        <taxon>Pseudomonadati</taxon>
        <taxon>Pseudomonadota</taxon>
        <taxon>Alphaproteobacteria</taxon>
        <taxon>Hyphomicrobiales</taxon>
        <taxon>Methylobacteriaceae</taxon>
        <taxon>Methylobacterium</taxon>
    </lineage>
</organism>
<dbReference type="Proteomes" id="UP000036449">
    <property type="component" value="Unassembled WGS sequence"/>
</dbReference>
<feature type="domain" description="IraD/Gp25-like" evidence="1">
    <location>
        <begin position="34"/>
        <end position="132"/>
    </location>
</feature>
<dbReference type="InterPro" id="IPR007048">
    <property type="entry name" value="IraD/Gp25-like"/>
</dbReference>
<dbReference type="EMBL" id="LABZ01000097">
    <property type="protein sequence ID" value="KMO40342.1"/>
    <property type="molecule type" value="Genomic_DNA"/>
</dbReference>
<dbReference type="PANTHER" id="PTHR38595:SF1">
    <property type="entry name" value="TYPE VI SECRETION SYSTEM COMPONENT TSSE1"/>
    <property type="match status" value="1"/>
</dbReference>
<dbReference type="NCBIfam" id="TIGR03357">
    <property type="entry name" value="VI_zyme"/>
    <property type="match status" value="1"/>
</dbReference>
<reference evidence="2 3" key="1">
    <citation type="submission" date="2015-03" db="EMBL/GenBank/DDBJ databases">
        <title>Genome sequencing of Methylobacterium tarhaniae DSM 25844.</title>
        <authorList>
            <person name="Chaudhry V."/>
            <person name="Patil P.B."/>
        </authorList>
    </citation>
    <scope>NUCLEOTIDE SEQUENCE [LARGE SCALE GENOMIC DNA]</scope>
    <source>
        <strain evidence="2 3">DSM 25844</strain>
    </source>
</reference>
<name>A0A0J6T3G9_9HYPH</name>
<dbReference type="RefSeq" id="WP_048451527.1">
    <property type="nucleotide sequence ID" value="NZ_LABZ01000097.1"/>
</dbReference>
<evidence type="ECO:0000259" key="1">
    <source>
        <dbReference type="Pfam" id="PF04965"/>
    </source>
</evidence>
<evidence type="ECO:0000313" key="2">
    <source>
        <dbReference type="EMBL" id="KMO40342.1"/>
    </source>
</evidence>
<accession>A0A0J6T3G9</accession>
<dbReference type="Pfam" id="PF04965">
    <property type="entry name" value="GPW_gp25"/>
    <property type="match status" value="1"/>
</dbReference>
<dbReference type="InterPro" id="IPR017737">
    <property type="entry name" value="TssE1-like"/>
</dbReference>
<proteinExistence type="predicted"/>
<dbReference type="PANTHER" id="PTHR38595">
    <property type="entry name" value="CYTOPLASMIC PROTEIN-RELATED"/>
    <property type="match status" value="1"/>
</dbReference>
<dbReference type="AlphaFoldDB" id="A0A0J6T3G9"/>
<gene>
    <name evidence="2" type="ORF">VQ03_14185</name>
</gene>
<dbReference type="SUPFAM" id="SSF160719">
    <property type="entry name" value="gpW/gp25-like"/>
    <property type="match status" value="1"/>
</dbReference>
<evidence type="ECO:0000313" key="3">
    <source>
        <dbReference type="Proteomes" id="UP000036449"/>
    </source>
</evidence>